<feature type="transmembrane region" description="Helical" evidence="6">
    <location>
        <begin position="175"/>
        <end position="194"/>
    </location>
</feature>
<feature type="transmembrane region" description="Helical" evidence="6">
    <location>
        <begin position="133"/>
        <end position="155"/>
    </location>
</feature>
<dbReference type="GO" id="GO:0005275">
    <property type="term" value="F:amine transmembrane transporter activity"/>
    <property type="evidence" value="ECO:0007669"/>
    <property type="project" value="EnsemblFungi"/>
</dbReference>
<feature type="transmembrane region" description="Helical" evidence="6">
    <location>
        <begin position="201"/>
        <end position="218"/>
    </location>
</feature>
<sequence>MATTSENINSEGEKSSEHLNINDAASVVTFNSGDPEKLRMINIPLENFPSPMVEDGKPKSLELDSAQGNDAEVKEDNKQENKEANKQSRIGSSDSVIALDDTQSSKKEERDLEDFQEIPLENLPYTCFTHQQVFLIFAIVIYIGFLGPMAGNIYIPALPLLQREFLVDDTTINSTVSVFMGVFSVGPLFWGMFADFAGRKFLYVISLLLLLIVNILLATVPSNIVALFVLRVFQAFGSSSVIALGTGTVSDISPPKDRGKAIAYFMMGPNMGPILAPIISGLILIRGDYWRWLFGFTSIMSGIALLLVLALLPETLRCIVGNGDQRWRSAERGSKNSASDREIGETIQTPKINLFQDIGMQKPVNGSSQFSRLYPKPPKPSLIMYWHMIKFLPLTVASLSTALLFASYYAFSVTFARFLQTDYNLSMLAVGAAYVCPGVAMLLGSQVGGHLSDYLRKRWLLSHQGLLYPLEYRLILQVWGIIINTAGCIGYGWSIERHYPLAVVLVFSALNAFGLTWCSNTTMTYISELMAKRTAGAIAVSSFFRNVGATISSAIISKLYLSMGIGWCFSGLGLCNIISLAAILYLIKFGNRFHQEFTA</sequence>
<keyword evidence="2 6" id="KW-0812">Transmembrane</keyword>
<feature type="compositionally biased region" description="Basic and acidic residues" evidence="5">
    <location>
        <begin position="71"/>
        <end position="86"/>
    </location>
</feature>
<dbReference type="Gene3D" id="1.20.1720.10">
    <property type="entry name" value="Multidrug resistance protein D"/>
    <property type="match status" value="1"/>
</dbReference>
<accession>G8ZMK1</accession>
<dbReference type="GO" id="GO:0005628">
    <property type="term" value="C:prospore membrane"/>
    <property type="evidence" value="ECO:0007669"/>
    <property type="project" value="EnsemblFungi"/>
</dbReference>
<feature type="transmembrane region" description="Helical" evidence="6">
    <location>
        <begin position="261"/>
        <end position="283"/>
    </location>
</feature>
<feature type="transmembrane region" description="Helical" evidence="6">
    <location>
        <begin position="391"/>
        <end position="411"/>
    </location>
</feature>
<feature type="compositionally biased region" description="Polar residues" evidence="5">
    <location>
        <begin position="1"/>
        <end position="10"/>
    </location>
</feature>
<evidence type="ECO:0000256" key="5">
    <source>
        <dbReference type="SAM" id="MobiDB-lite"/>
    </source>
</evidence>
<evidence type="ECO:0000313" key="9">
    <source>
        <dbReference type="Proteomes" id="UP000005627"/>
    </source>
</evidence>
<keyword evidence="4 6" id="KW-0472">Membrane</keyword>
<dbReference type="PANTHER" id="PTHR23502">
    <property type="entry name" value="MAJOR FACILITATOR SUPERFAMILY"/>
    <property type="match status" value="1"/>
</dbReference>
<feature type="region of interest" description="Disordered" evidence="5">
    <location>
        <begin position="1"/>
        <end position="21"/>
    </location>
</feature>
<dbReference type="GeneID" id="11502641"/>
<comment type="subcellular location">
    <subcellularLocation>
        <location evidence="1">Membrane</location>
        <topology evidence="1">Multi-pass membrane protein</topology>
    </subcellularLocation>
</comment>
<reference evidence="8 9" key="1">
    <citation type="journal article" date="2011" name="Proc. Natl. Acad. Sci. U.S.A.">
        <title>Evolutionary erosion of yeast sex chromosomes by mating-type switching accidents.</title>
        <authorList>
            <person name="Gordon J.L."/>
            <person name="Armisen D."/>
            <person name="Proux-Wera E."/>
            <person name="Oheigeartaigh S.S."/>
            <person name="Byrne K.P."/>
            <person name="Wolfe K.H."/>
        </authorList>
    </citation>
    <scope>NUCLEOTIDE SEQUENCE [LARGE SCALE GENOMIC DNA]</scope>
    <source>
        <strain evidence="9">ATCC 10662 / CBS 1146 / NBRC 0425 / NCYC 2629 / NRRL Y-866</strain>
    </source>
</reference>
<dbReference type="SUPFAM" id="SSF103473">
    <property type="entry name" value="MFS general substrate transporter"/>
    <property type="match status" value="1"/>
</dbReference>
<dbReference type="HOGENOM" id="CLU_008455_8_7_1"/>
<protein>
    <recommendedName>
        <fullName evidence="7">Major facilitator superfamily (MFS) profile domain-containing protein</fullName>
    </recommendedName>
</protein>
<dbReference type="InterPro" id="IPR020846">
    <property type="entry name" value="MFS_dom"/>
</dbReference>
<keyword evidence="9" id="KW-1185">Reference proteome</keyword>
<dbReference type="RefSeq" id="XP_003679056.1">
    <property type="nucleotide sequence ID" value="XM_003679008.1"/>
</dbReference>
<feature type="transmembrane region" description="Helical" evidence="6">
    <location>
        <begin position="289"/>
        <end position="312"/>
    </location>
</feature>
<evidence type="ECO:0000256" key="3">
    <source>
        <dbReference type="ARBA" id="ARBA00022989"/>
    </source>
</evidence>
<evidence type="ECO:0000256" key="4">
    <source>
        <dbReference type="ARBA" id="ARBA00023136"/>
    </source>
</evidence>
<proteinExistence type="predicted"/>
<dbReference type="AlphaFoldDB" id="G8ZMK1"/>
<organism evidence="8 9">
    <name type="scientific">Torulaspora delbrueckii</name>
    <name type="common">Yeast</name>
    <name type="synonym">Candida colliculosa</name>
    <dbReference type="NCBI Taxonomy" id="4950"/>
    <lineage>
        <taxon>Eukaryota</taxon>
        <taxon>Fungi</taxon>
        <taxon>Dikarya</taxon>
        <taxon>Ascomycota</taxon>
        <taxon>Saccharomycotina</taxon>
        <taxon>Saccharomycetes</taxon>
        <taxon>Saccharomycetales</taxon>
        <taxon>Saccharomycetaceae</taxon>
        <taxon>Torulaspora</taxon>
    </lineage>
</organism>
<dbReference type="KEGG" id="tdl:TDEL_0A05130"/>
<evidence type="ECO:0000313" key="8">
    <source>
        <dbReference type="EMBL" id="CCE89845.1"/>
    </source>
</evidence>
<feature type="transmembrane region" description="Helical" evidence="6">
    <location>
        <begin position="499"/>
        <end position="518"/>
    </location>
</feature>
<name>G8ZMK1_TORDE</name>
<dbReference type="Pfam" id="PF07690">
    <property type="entry name" value="MFS_1"/>
    <property type="match status" value="1"/>
</dbReference>
<keyword evidence="3 6" id="KW-1133">Transmembrane helix</keyword>
<dbReference type="eggNOG" id="KOG0255">
    <property type="taxonomic scope" value="Eukaryota"/>
</dbReference>
<dbReference type="FunCoup" id="G8ZMK1">
    <property type="interactions" value="38"/>
</dbReference>
<dbReference type="GO" id="GO:0030476">
    <property type="term" value="P:ascospore wall assembly"/>
    <property type="evidence" value="ECO:0007669"/>
    <property type="project" value="EnsemblFungi"/>
</dbReference>
<dbReference type="EMBL" id="HE616742">
    <property type="protein sequence ID" value="CCE89845.1"/>
    <property type="molecule type" value="Genomic_DNA"/>
</dbReference>
<dbReference type="Gene3D" id="1.20.1250.20">
    <property type="entry name" value="MFS general substrate transporter like domains"/>
    <property type="match status" value="1"/>
</dbReference>
<feature type="transmembrane region" description="Helical" evidence="6">
    <location>
        <begin position="563"/>
        <end position="587"/>
    </location>
</feature>
<evidence type="ECO:0000256" key="1">
    <source>
        <dbReference type="ARBA" id="ARBA00004141"/>
    </source>
</evidence>
<dbReference type="InterPro" id="IPR036259">
    <property type="entry name" value="MFS_trans_sf"/>
</dbReference>
<dbReference type="Proteomes" id="UP000005627">
    <property type="component" value="Chromosome 1"/>
</dbReference>
<dbReference type="PROSITE" id="PS50850">
    <property type="entry name" value="MFS"/>
    <property type="match status" value="1"/>
</dbReference>
<feature type="region of interest" description="Disordered" evidence="5">
    <location>
        <begin position="45"/>
        <end position="111"/>
    </location>
</feature>
<evidence type="ECO:0000256" key="2">
    <source>
        <dbReference type="ARBA" id="ARBA00022692"/>
    </source>
</evidence>
<feature type="domain" description="Major facilitator superfamily (MFS) profile" evidence="7">
    <location>
        <begin position="136"/>
        <end position="591"/>
    </location>
</feature>
<feature type="transmembrane region" description="Helical" evidence="6">
    <location>
        <begin position="472"/>
        <end position="493"/>
    </location>
</feature>
<evidence type="ECO:0000256" key="6">
    <source>
        <dbReference type="SAM" id="Phobius"/>
    </source>
</evidence>
<dbReference type="GO" id="GO:0005886">
    <property type="term" value="C:plasma membrane"/>
    <property type="evidence" value="ECO:0007669"/>
    <property type="project" value="TreeGrafter"/>
</dbReference>
<dbReference type="OrthoDB" id="3066029at2759"/>
<feature type="transmembrane region" description="Helical" evidence="6">
    <location>
        <begin position="431"/>
        <end position="451"/>
    </location>
</feature>
<dbReference type="PANTHER" id="PTHR23502:SF21">
    <property type="entry name" value="DITYROSINE TRANSPORTER 1"/>
    <property type="match status" value="1"/>
</dbReference>
<dbReference type="InterPro" id="IPR011701">
    <property type="entry name" value="MFS"/>
</dbReference>
<dbReference type="InParanoid" id="G8ZMK1"/>
<feature type="transmembrane region" description="Helical" evidence="6">
    <location>
        <begin position="538"/>
        <end position="557"/>
    </location>
</feature>
<evidence type="ECO:0000259" key="7">
    <source>
        <dbReference type="PROSITE" id="PS50850"/>
    </source>
</evidence>
<gene>
    <name evidence="8" type="primary">TDEL0A05130</name>
    <name evidence="8" type="ORF">TDEL_0A05130</name>
</gene>